<dbReference type="PANTHER" id="PTHR30483">
    <property type="entry name" value="LEUCINE-SPECIFIC-BINDING PROTEIN"/>
    <property type="match status" value="1"/>
</dbReference>
<sequence>MKKWFLFLLLFLISCQEKVSSNPHIALVVPLSGPLSKWGNACQKAVHLALEYSKIKLAIFDNEGNLDKTKKIFLSLAKNKDIIAVIGPLRCDCLEEVLPVIKKVNLPVLSPGCFEDFSLVTDGWAIPILSIEEEIKIIADYINKKNLSWGIFLENNSWAKSISDCLIEAIKIPPVFKKKISPLNMLDFKKLSQIIVIITDPETAGLIVFQIRNPDITFLGLHYLLDPIFLSTAGTTKNILITIPTLSKKIQKKFEKAFLSRYYNLPHWVASCAYVAADGILRSKKLTRKGIKKCLKNYKFPIKFLLKEIKSVGEEGRILF</sequence>
<dbReference type="InterPro" id="IPR028081">
    <property type="entry name" value="Leu-bd"/>
</dbReference>
<evidence type="ECO:0000313" key="4">
    <source>
        <dbReference type="EMBL" id="HDD44276.1"/>
    </source>
</evidence>
<dbReference type="SUPFAM" id="SSF53822">
    <property type="entry name" value="Periplasmic binding protein-like I"/>
    <property type="match status" value="1"/>
</dbReference>
<organism evidence="4">
    <name type="scientific">Desulfofervidus auxilii</name>
    <dbReference type="NCBI Taxonomy" id="1621989"/>
    <lineage>
        <taxon>Bacteria</taxon>
        <taxon>Pseudomonadati</taxon>
        <taxon>Thermodesulfobacteriota</taxon>
        <taxon>Candidatus Desulfofervidia</taxon>
        <taxon>Candidatus Desulfofervidales</taxon>
        <taxon>Candidatus Desulfofervidaceae</taxon>
        <taxon>Candidatus Desulfofervidus</taxon>
    </lineage>
</organism>
<evidence type="ECO:0000256" key="2">
    <source>
        <dbReference type="ARBA" id="ARBA00022729"/>
    </source>
</evidence>
<accession>A0A7C0U2K9</accession>
<dbReference type="AlphaFoldDB" id="A0A7C0U2K9"/>
<keyword evidence="2" id="KW-0732">Signal</keyword>
<comment type="caution">
    <text evidence="4">The sequence shown here is derived from an EMBL/GenBank/DDBJ whole genome shotgun (WGS) entry which is preliminary data.</text>
</comment>
<feature type="domain" description="Leucine-binding protein" evidence="3">
    <location>
        <begin position="25"/>
        <end position="171"/>
    </location>
</feature>
<dbReference type="EMBL" id="DRBS01000208">
    <property type="protein sequence ID" value="HDD44276.1"/>
    <property type="molecule type" value="Genomic_DNA"/>
</dbReference>
<name>A0A7C0U2K9_DESA2</name>
<dbReference type="Pfam" id="PF13458">
    <property type="entry name" value="Peripla_BP_6"/>
    <property type="match status" value="1"/>
</dbReference>
<dbReference type="Gene3D" id="3.40.50.2300">
    <property type="match status" value="2"/>
</dbReference>
<dbReference type="PROSITE" id="PS51257">
    <property type="entry name" value="PROKAR_LIPOPROTEIN"/>
    <property type="match status" value="1"/>
</dbReference>
<reference evidence="4" key="1">
    <citation type="journal article" date="2020" name="mSystems">
        <title>Genome- and Community-Level Interaction Insights into Carbon Utilization and Element Cycling Functions of Hydrothermarchaeota in Hydrothermal Sediment.</title>
        <authorList>
            <person name="Zhou Z."/>
            <person name="Liu Y."/>
            <person name="Xu W."/>
            <person name="Pan J."/>
            <person name="Luo Z.H."/>
            <person name="Li M."/>
        </authorList>
    </citation>
    <scope>NUCLEOTIDE SEQUENCE [LARGE SCALE GENOMIC DNA]</scope>
    <source>
        <strain evidence="4">HyVt-233</strain>
    </source>
</reference>
<dbReference type="CDD" id="cd06268">
    <property type="entry name" value="PBP1_ABC_transporter_LIVBP-like"/>
    <property type="match status" value="1"/>
</dbReference>
<gene>
    <name evidence="4" type="ORF">ENG63_05385</name>
</gene>
<proteinExistence type="inferred from homology"/>
<evidence type="ECO:0000256" key="1">
    <source>
        <dbReference type="ARBA" id="ARBA00010062"/>
    </source>
</evidence>
<comment type="similarity">
    <text evidence="1">Belongs to the leucine-binding protein family.</text>
</comment>
<dbReference type="Proteomes" id="UP000886289">
    <property type="component" value="Unassembled WGS sequence"/>
</dbReference>
<dbReference type="InterPro" id="IPR051010">
    <property type="entry name" value="BCAA_transport"/>
</dbReference>
<protein>
    <submittedName>
        <fullName evidence="4">Amino acid ABC transporter substrate-binding protein</fullName>
    </submittedName>
</protein>
<dbReference type="InterPro" id="IPR028082">
    <property type="entry name" value="Peripla_BP_I"/>
</dbReference>
<evidence type="ECO:0000259" key="3">
    <source>
        <dbReference type="Pfam" id="PF13458"/>
    </source>
</evidence>
<dbReference type="PANTHER" id="PTHR30483:SF6">
    <property type="entry name" value="PERIPLASMIC BINDING PROTEIN OF ABC TRANSPORTER FOR NATURAL AMINO ACIDS"/>
    <property type="match status" value="1"/>
</dbReference>